<dbReference type="InterPro" id="IPR009057">
    <property type="entry name" value="Homeodomain-like_sf"/>
</dbReference>
<evidence type="ECO:0000256" key="2">
    <source>
        <dbReference type="SAM" id="MobiDB-lite"/>
    </source>
</evidence>
<dbReference type="InterPro" id="IPR001005">
    <property type="entry name" value="SANT/Myb"/>
</dbReference>
<keyword evidence="1" id="KW-0238">DNA-binding</keyword>
<dbReference type="Gene3D" id="1.10.10.60">
    <property type="entry name" value="Homeodomain-like"/>
    <property type="match status" value="2"/>
</dbReference>
<dbReference type="SMART" id="SM00717">
    <property type="entry name" value="SANT"/>
    <property type="match status" value="2"/>
</dbReference>
<evidence type="ECO:0000313" key="5">
    <source>
        <dbReference type="EMBL" id="JAT40727.1"/>
    </source>
</evidence>
<gene>
    <name evidence="5" type="primary">mybAA</name>
    <name evidence="5" type="ORF">g.22580</name>
</gene>
<dbReference type="GO" id="GO:0000981">
    <property type="term" value="F:DNA-binding transcription factor activity, RNA polymerase II-specific"/>
    <property type="evidence" value="ECO:0007669"/>
    <property type="project" value="TreeGrafter"/>
</dbReference>
<feature type="domain" description="HTH myb-type" evidence="4">
    <location>
        <begin position="1"/>
        <end position="56"/>
    </location>
</feature>
<feature type="region of interest" description="Disordered" evidence="2">
    <location>
        <begin position="110"/>
        <end position="158"/>
    </location>
</feature>
<dbReference type="Pfam" id="PF13921">
    <property type="entry name" value="Myb_DNA-bind_6"/>
    <property type="match status" value="1"/>
</dbReference>
<dbReference type="GO" id="GO:0000978">
    <property type="term" value="F:RNA polymerase II cis-regulatory region sequence-specific DNA binding"/>
    <property type="evidence" value="ECO:0007669"/>
    <property type="project" value="TreeGrafter"/>
</dbReference>
<evidence type="ECO:0000259" key="4">
    <source>
        <dbReference type="PROSITE" id="PS51294"/>
    </source>
</evidence>
<dbReference type="EMBL" id="GDJX01027209">
    <property type="protein sequence ID" value="JAT40727.1"/>
    <property type="molecule type" value="Transcribed_RNA"/>
</dbReference>
<evidence type="ECO:0000259" key="3">
    <source>
        <dbReference type="PROSITE" id="PS50090"/>
    </source>
</evidence>
<name>A0A1D1XE85_9ARAE</name>
<sequence>MPSLKKGHWSATEDKLVLELHLRHGSDWKGIAAAMNGARDHKQVRERYVNHLDPSINHDRFSIEEERALVKWNKIEGPQWAVFARRMRNGDGFRRTALQVKNFFHRTACRKNKRQKDAPMEQPAAVDERPNYDGRSGASSAQNVRGEEKPRGRIKSLMNIRNLLN</sequence>
<dbReference type="InterPro" id="IPR017930">
    <property type="entry name" value="Myb_dom"/>
</dbReference>
<dbReference type="PROSITE" id="PS50090">
    <property type="entry name" value="MYB_LIKE"/>
    <property type="match status" value="1"/>
</dbReference>
<dbReference type="GO" id="GO:0005634">
    <property type="term" value="C:nucleus"/>
    <property type="evidence" value="ECO:0007669"/>
    <property type="project" value="TreeGrafter"/>
</dbReference>
<reference evidence="5" key="1">
    <citation type="submission" date="2015-07" db="EMBL/GenBank/DDBJ databases">
        <title>Transcriptome Assembly of Anthurium amnicola.</title>
        <authorList>
            <person name="Suzuki J."/>
        </authorList>
    </citation>
    <scope>NUCLEOTIDE SEQUENCE</scope>
</reference>
<proteinExistence type="predicted"/>
<dbReference type="PANTHER" id="PTHR45614">
    <property type="entry name" value="MYB PROTEIN-RELATED"/>
    <property type="match status" value="1"/>
</dbReference>
<dbReference type="PROSITE" id="PS51294">
    <property type="entry name" value="HTH_MYB"/>
    <property type="match status" value="1"/>
</dbReference>
<protein>
    <submittedName>
        <fullName evidence="5">Myb-like protein AA</fullName>
    </submittedName>
</protein>
<accession>A0A1D1XE85</accession>
<evidence type="ECO:0000256" key="1">
    <source>
        <dbReference type="ARBA" id="ARBA00023125"/>
    </source>
</evidence>
<dbReference type="InterPro" id="IPR050560">
    <property type="entry name" value="MYB_TF"/>
</dbReference>
<feature type="domain" description="Myb-like" evidence="3">
    <location>
        <begin position="1"/>
        <end position="52"/>
    </location>
</feature>
<organism evidence="5">
    <name type="scientific">Anthurium amnicola</name>
    <dbReference type="NCBI Taxonomy" id="1678845"/>
    <lineage>
        <taxon>Eukaryota</taxon>
        <taxon>Viridiplantae</taxon>
        <taxon>Streptophyta</taxon>
        <taxon>Embryophyta</taxon>
        <taxon>Tracheophyta</taxon>
        <taxon>Spermatophyta</taxon>
        <taxon>Magnoliopsida</taxon>
        <taxon>Liliopsida</taxon>
        <taxon>Araceae</taxon>
        <taxon>Pothoideae</taxon>
        <taxon>Potheae</taxon>
        <taxon>Anthurium</taxon>
    </lineage>
</organism>
<dbReference type="AlphaFoldDB" id="A0A1D1XE85"/>
<dbReference type="SUPFAM" id="SSF46689">
    <property type="entry name" value="Homeodomain-like"/>
    <property type="match status" value="1"/>
</dbReference>